<evidence type="ECO:0000256" key="1">
    <source>
        <dbReference type="ARBA" id="ARBA00009011"/>
    </source>
</evidence>
<evidence type="ECO:0000313" key="5">
    <source>
        <dbReference type="RefSeq" id="XP_021100800.1"/>
    </source>
</evidence>
<feature type="compositionally biased region" description="Basic and acidic residues" evidence="2">
    <location>
        <begin position="1"/>
        <end position="10"/>
    </location>
</feature>
<dbReference type="InterPro" id="IPR056814">
    <property type="entry name" value="GIPC1-3_GH1"/>
</dbReference>
<dbReference type="Pfam" id="PF25083">
    <property type="entry name" value="GIPC1_GH1"/>
    <property type="match status" value="1"/>
</dbReference>
<dbReference type="InterPro" id="IPR001478">
    <property type="entry name" value="PDZ"/>
</dbReference>
<evidence type="ECO:0000256" key="2">
    <source>
        <dbReference type="SAM" id="MobiDB-lite"/>
    </source>
</evidence>
<dbReference type="Proteomes" id="UP000694906">
    <property type="component" value="Unplaced"/>
</dbReference>
<dbReference type="InterPro" id="IPR017379">
    <property type="entry name" value="GIPC1/2/3"/>
</dbReference>
<dbReference type="PANTHER" id="PTHR12259:SF2">
    <property type="entry name" value="PDZ DOMAIN-CONTAINING PROTEIN GIPC3"/>
    <property type="match status" value="1"/>
</dbReference>
<gene>
    <name evidence="5" type="primary">Gipc3</name>
</gene>
<name>A0AAX6RUY6_HETGA</name>
<dbReference type="SMART" id="SM00228">
    <property type="entry name" value="PDZ"/>
    <property type="match status" value="1"/>
</dbReference>
<proteinExistence type="inferred from homology"/>
<dbReference type="InterPro" id="IPR036034">
    <property type="entry name" value="PDZ_sf"/>
</dbReference>
<dbReference type="Gene3D" id="2.30.42.10">
    <property type="match status" value="1"/>
</dbReference>
<reference evidence="5" key="1">
    <citation type="submission" date="2025-08" db="UniProtKB">
        <authorList>
            <consortium name="RefSeq"/>
        </authorList>
    </citation>
    <scope>IDENTIFICATION</scope>
</reference>
<dbReference type="PROSITE" id="PS50106">
    <property type="entry name" value="PDZ"/>
    <property type="match status" value="1"/>
</dbReference>
<comment type="similarity">
    <text evidence="1">Belongs to the GIPC family.</text>
</comment>
<dbReference type="AlphaFoldDB" id="A0AAX6RUY6"/>
<dbReference type="SUPFAM" id="SSF50156">
    <property type="entry name" value="PDZ domain-like"/>
    <property type="match status" value="1"/>
</dbReference>
<dbReference type="FunFam" id="2.30.42.10:FF:000097">
    <property type="entry name" value="PDZ domain-containing protein GIPC1 isoform 1"/>
    <property type="match status" value="1"/>
</dbReference>
<protein>
    <submittedName>
        <fullName evidence="5">PDZ domain-containing protein GIPC3 isoform X1</fullName>
    </submittedName>
</protein>
<dbReference type="Pfam" id="PF25082">
    <property type="entry name" value="GIPC1_GH2"/>
    <property type="match status" value="1"/>
</dbReference>
<dbReference type="CTD" id="126326"/>
<evidence type="ECO:0000313" key="4">
    <source>
        <dbReference type="Proteomes" id="UP000694906"/>
    </source>
</evidence>
<accession>A0AAX6RUY6</accession>
<dbReference type="PANTHER" id="PTHR12259">
    <property type="entry name" value="RGS-GAIP INTERACTING PROTEIN GIPC"/>
    <property type="match status" value="1"/>
</dbReference>
<organism evidence="4 5">
    <name type="scientific">Heterocephalus glaber</name>
    <name type="common">Naked mole rat</name>
    <dbReference type="NCBI Taxonomy" id="10181"/>
    <lineage>
        <taxon>Eukaryota</taxon>
        <taxon>Metazoa</taxon>
        <taxon>Chordata</taxon>
        <taxon>Craniata</taxon>
        <taxon>Vertebrata</taxon>
        <taxon>Euteleostomi</taxon>
        <taxon>Mammalia</taxon>
        <taxon>Eutheria</taxon>
        <taxon>Euarchontoglires</taxon>
        <taxon>Glires</taxon>
        <taxon>Rodentia</taxon>
        <taxon>Hystricomorpha</taxon>
        <taxon>Bathyergidae</taxon>
        <taxon>Heterocephalus</taxon>
    </lineage>
</organism>
<dbReference type="CDD" id="cd21180">
    <property type="entry name" value="GH2_GIPC"/>
    <property type="match status" value="1"/>
</dbReference>
<keyword evidence="4" id="KW-1185">Reference proteome</keyword>
<dbReference type="RefSeq" id="XP_021100800.1">
    <property type="nucleotide sequence ID" value="XM_021245141.1"/>
</dbReference>
<dbReference type="Pfam" id="PF00595">
    <property type="entry name" value="PDZ"/>
    <property type="match status" value="1"/>
</dbReference>
<dbReference type="InterPro" id="IPR055349">
    <property type="entry name" value="GH2_GIPC"/>
</dbReference>
<feature type="region of interest" description="Disordered" evidence="2">
    <location>
        <begin position="1"/>
        <end position="31"/>
    </location>
</feature>
<sequence length="322" mass="35041">MESEKARESGGAETLQGPAPPPSPAEAPAAPRARPRLVFRTQLAHGSPTGKIEGFTNVRELYAKIAEAFGIAPTEILFCTLNSHKVDMQKLLGGQIGLEDFIFAHVRGETKEVEVTKTEDALGLTITDNGAGYAFIKRIKEGSIINRIETVCVGDSIEAINDYSIVGCRHYEVAKMLRELPKSQPFTLRLVQPKRAFGEATRVQGLADMIGQRSRSSKCPMEAKVASGRETLRLRSGGAATVEEVPSEFEEEASQKVDDLLESYMGIRDPELASTMVETSKKTASVQEFARCLDSVLGEFAFPDEFVVEVWAAIGEAREACG</sequence>
<evidence type="ECO:0000259" key="3">
    <source>
        <dbReference type="PROSITE" id="PS50106"/>
    </source>
</evidence>
<dbReference type="PIRSF" id="PIRSF038083">
    <property type="entry name" value="UCP038083_GIPC"/>
    <property type="match status" value="1"/>
</dbReference>
<feature type="domain" description="PDZ" evidence="3">
    <location>
        <begin position="112"/>
        <end position="179"/>
    </location>
</feature>
<dbReference type="CDD" id="cd23079">
    <property type="entry name" value="PDZ_GIPC3"/>
    <property type="match status" value="1"/>
</dbReference>
<dbReference type="GeneID" id="101698594"/>